<dbReference type="Proteomes" id="UP000636709">
    <property type="component" value="Unassembled WGS sequence"/>
</dbReference>
<dbReference type="InterPro" id="IPR055302">
    <property type="entry name" value="F-box_dom-containing"/>
</dbReference>
<sequence length="168" mass="18974">MSASKAKSSSACSYGSLRLSRSRWWTHRAWSGSSCGRRLVLLSSKGDGSLMELGVHKLQIGNTLIKANTNVSPRSMVPGVKILALKVNLGVFKEIQMLANFLRCFPNFETLHVESARADEPTGYDYLEFFKEFSPIECVQSHIKMVVTFIKYMTQRANELKKMRLCVF</sequence>
<dbReference type="Pfam" id="PF24758">
    <property type="entry name" value="LRR_At5g56370"/>
    <property type="match status" value="1"/>
</dbReference>
<feature type="domain" description="F-box/LRR-repeat protein 15/At3g58940/PEG3-like LRR" evidence="1">
    <location>
        <begin position="51"/>
        <end position="113"/>
    </location>
</feature>
<protein>
    <recommendedName>
        <fullName evidence="1">F-box/LRR-repeat protein 15/At3g58940/PEG3-like LRR domain-containing protein</fullName>
    </recommendedName>
</protein>
<dbReference type="InterPro" id="IPR055411">
    <property type="entry name" value="LRR_FXL15/At3g58940/PEG3-like"/>
</dbReference>
<reference evidence="2" key="1">
    <citation type="submission" date="2020-07" db="EMBL/GenBank/DDBJ databases">
        <title>Genome sequence and genetic diversity analysis of an under-domesticated orphan crop, white fonio (Digitaria exilis).</title>
        <authorList>
            <person name="Bennetzen J.L."/>
            <person name="Chen S."/>
            <person name="Ma X."/>
            <person name="Wang X."/>
            <person name="Yssel A.E.J."/>
            <person name="Chaluvadi S.R."/>
            <person name="Johnson M."/>
            <person name="Gangashetty P."/>
            <person name="Hamidou F."/>
            <person name="Sanogo M.D."/>
            <person name="Zwaenepoel A."/>
            <person name="Wallace J."/>
            <person name="Van De Peer Y."/>
            <person name="Van Deynze A."/>
        </authorList>
    </citation>
    <scope>NUCLEOTIDE SEQUENCE</scope>
    <source>
        <tissue evidence="2">Leaves</tissue>
    </source>
</reference>
<dbReference type="EMBL" id="JACEFO010002274">
    <property type="protein sequence ID" value="KAF8668509.1"/>
    <property type="molecule type" value="Genomic_DNA"/>
</dbReference>
<comment type="caution">
    <text evidence="2">The sequence shown here is derived from an EMBL/GenBank/DDBJ whole genome shotgun (WGS) entry which is preliminary data.</text>
</comment>
<accession>A0A835E4E6</accession>
<dbReference type="OrthoDB" id="776041at2759"/>
<proteinExistence type="predicted"/>
<dbReference type="AlphaFoldDB" id="A0A835E4E6"/>
<gene>
    <name evidence="2" type="ORF">HU200_052203</name>
</gene>
<evidence type="ECO:0000313" key="2">
    <source>
        <dbReference type="EMBL" id="KAF8668509.1"/>
    </source>
</evidence>
<dbReference type="PANTHER" id="PTHR32141:SF141">
    <property type="entry name" value="FBD DOMAIN-CONTAINING PROTEIN"/>
    <property type="match status" value="1"/>
</dbReference>
<name>A0A835E4E6_9POAL</name>
<keyword evidence="3" id="KW-1185">Reference proteome</keyword>
<dbReference type="PANTHER" id="PTHR32141">
    <property type="match status" value="1"/>
</dbReference>
<organism evidence="2 3">
    <name type="scientific">Digitaria exilis</name>
    <dbReference type="NCBI Taxonomy" id="1010633"/>
    <lineage>
        <taxon>Eukaryota</taxon>
        <taxon>Viridiplantae</taxon>
        <taxon>Streptophyta</taxon>
        <taxon>Embryophyta</taxon>
        <taxon>Tracheophyta</taxon>
        <taxon>Spermatophyta</taxon>
        <taxon>Magnoliopsida</taxon>
        <taxon>Liliopsida</taxon>
        <taxon>Poales</taxon>
        <taxon>Poaceae</taxon>
        <taxon>PACMAD clade</taxon>
        <taxon>Panicoideae</taxon>
        <taxon>Panicodae</taxon>
        <taxon>Paniceae</taxon>
        <taxon>Anthephorinae</taxon>
        <taxon>Digitaria</taxon>
    </lineage>
</organism>
<evidence type="ECO:0000313" key="3">
    <source>
        <dbReference type="Proteomes" id="UP000636709"/>
    </source>
</evidence>
<evidence type="ECO:0000259" key="1">
    <source>
        <dbReference type="Pfam" id="PF24758"/>
    </source>
</evidence>